<comment type="function">
    <text evidence="7">Pyrophosphatase that catalyzes the hydrolysis of nucleoside triphosphates to their monophosphate derivatives, with a high preference for the non-canonical purine nucleotides XTP (xanthosine triphosphate), dITP (deoxyinosine triphosphate) and ITP. Seems to function as a house-cleaning enzyme that removes non-canonical purine nucleotides from the nucleotide pool, thus preventing their incorporation into DNA/RNA and avoiding chromosomal lesions.</text>
</comment>
<keyword evidence="6 7" id="KW-0546">Nucleotide metabolism</keyword>
<keyword evidence="10" id="KW-1185">Reference proteome</keyword>
<dbReference type="Pfam" id="PF01725">
    <property type="entry name" value="Ham1p_like"/>
    <property type="match status" value="1"/>
</dbReference>
<keyword evidence="4 7" id="KW-0378">Hydrolase</keyword>
<gene>
    <name evidence="9" type="ORF">OB236_16270</name>
</gene>
<name>A0ABT2UIG3_9BACL</name>
<dbReference type="NCBIfam" id="TIGR00042">
    <property type="entry name" value="RdgB/HAM1 family non-canonical purine NTP pyrophosphatase"/>
    <property type="match status" value="1"/>
</dbReference>
<comment type="catalytic activity">
    <reaction evidence="7">
        <text>XTP + H2O = XMP + diphosphate + H(+)</text>
        <dbReference type="Rhea" id="RHEA:28610"/>
        <dbReference type="ChEBI" id="CHEBI:15377"/>
        <dbReference type="ChEBI" id="CHEBI:15378"/>
        <dbReference type="ChEBI" id="CHEBI:33019"/>
        <dbReference type="ChEBI" id="CHEBI:57464"/>
        <dbReference type="ChEBI" id="CHEBI:61314"/>
        <dbReference type="EC" id="3.6.1.66"/>
    </reaction>
</comment>
<feature type="active site" description="Proton acceptor" evidence="7">
    <location>
        <position position="75"/>
    </location>
</feature>
<evidence type="ECO:0000256" key="1">
    <source>
        <dbReference type="ARBA" id="ARBA00008023"/>
    </source>
</evidence>
<organism evidence="9 10">
    <name type="scientific">Paenibacillus baimaensis</name>
    <dbReference type="NCBI Taxonomy" id="2982185"/>
    <lineage>
        <taxon>Bacteria</taxon>
        <taxon>Bacillati</taxon>
        <taxon>Bacillota</taxon>
        <taxon>Bacilli</taxon>
        <taxon>Bacillales</taxon>
        <taxon>Paenibacillaceae</taxon>
        <taxon>Paenibacillus</taxon>
    </lineage>
</organism>
<dbReference type="PANTHER" id="PTHR11067">
    <property type="entry name" value="INOSINE TRIPHOSPHATE PYROPHOSPHATASE/HAM1 PROTEIN"/>
    <property type="match status" value="1"/>
</dbReference>
<feature type="binding site" evidence="7">
    <location>
        <position position="75"/>
    </location>
    <ligand>
        <name>Mg(2+)</name>
        <dbReference type="ChEBI" id="CHEBI:18420"/>
    </ligand>
</feature>
<dbReference type="RefSeq" id="WP_262684906.1">
    <property type="nucleotide sequence ID" value="NZ_JAOQIO010000065.1"/>
</dbReference>
<evidence type="ECO:0000256" key="4">
    <source>
        <dbReference type="ARBA" id="ARBA00022801"/>
    </source>
</evidence>
<evidence type="ECO:0000256" key="7">
    <source>
        <dbReference type="HAMAP-Rule" id="MF_01405"/>
    </source>
</evidence>
<comment type="caution">
    <text evidence="7">Lacks conserved residue(s) required for the propagation of feature annotation.</text>
</comment>
<sequence>MRRQLGTEIVVATSNEGKVKELAAMFADEHIAIKSLRDFSGLPEIVEDGATFADNAYIKARTIALSLGVPVVADDSGLCVDALNGDPGVYSARYAGEGATDEQNNNKLLQSLLALSEPSLIPVNNPHILSRARFVCALCLVDATGHIIAQAQGECEGQIISAPRGNHGFGYDPLFYIPEYDQTMAELTSEQKNRISHRGHALQSLRHAIEAKS</sequence>
<comment type="catalytic activity">
    <reaction evidence="7">
        <text>ITP + H2O = IMP + diphosphate + H(+)</text>
        <dbReference type="Rhea" id="RHEA:29399"/>
        <dbReference type="ChEBI" id="CHEBI:15377"/>
        <dbReference type="ChEBI" id="CHEBI:15378"/>
        <dbReference type="ChEBI" id="CHEBI:33019"/>
        <dbReference type="ChEBI" id="CHEBI:58053"/>
        <dbReference type="ChEBI" id="CHEBI:61402"/>
        <dbReference type="EC" id="3.6.1.66"/>
    </reaction>
</comment>
<evidence type="ECO:0000256" key="6">
    <source>
        <dbReference type="ARBA" id="ARBA00023080"/>
    </source>
</evidence>
<feature type="binding site" evidence="7">
    <location>
        <begin position="197"/>
        <end position="198"/>
    </location>
    <ligand>
        <name>substrate</name>
    </ligand>
</feature>
<dbReference type="InterPro" id="IPR029001">
    <property type="entry name" value="ITPase-like_fam"/>
</dbReference>
<dbReference type="EC" id="3.6.1.66" evidence="7"/>
<evidence type="ECO:0000256" key="5">
    <source>
        <dbReference type="ARBA" id="ARBA00022842"/>
    </source>
</evidence>
<comment type="similarity">
    <text evidence="1 7 8">Belongs to the HAM1 NTPase family.</text>
</comment>
<dbReference type="InterPro" id="IPR002637">
    <property type="entry name" value="RdgB/HAM1"/>
</dbReference>
<evidence type="ECO:0000256" key="2">
    <source>
        <dbReference type="ARBA" id="ARBA00022723"/>
    </source>
</evidence>
<feature type="binding site" evidence="7">
    <location>
        <position position="76"/>
    </location>
    <ligand>
        <name>substrate</name>
    </ligand>
</feature>
<dbReference type="GO" id="GO:0036220">
    <property type="term" value="F:ITP diphosphatase activity"/>
    <property type="evidence" value="ECO:0007669"/>
    <property type="project" value="UniProtKB-EC"/>
</dbReference>
<dbReference type="HAMAP" id="MF_01405">
    <property type="entry name" value="Non_canon_purine_NTPase"/>
    <property type="match status" value="1"/>
</dbReference>
<keyword evidence="2 7" id="KW-0479">Metal-binding</keyword>
<protein>
    <recommendedName>
        <fullName evidence="7">dITP/XTP pyrophosphatase</fullName>
        <ecNumber evidence="7">3.6.1.66</ecNumber>
    </recommendedName>
    <alternativeName>
        <fullName evidence="7">Non-canonical purine NTP pyrophosphatase</fullName>
    </alternativeName>
    <alternativeName>
        <fullName evidence="7">Non-standard purine NTP pyrophosphatase</fullName>
    </alternativeName>
    <alternativeName>
        <fullName evidence="7">Nucleoside-triphosphate diphosphatase</fullName>
    </alternativeName>
    <alternativeName>
        <fullName evidence="7">Nucleoside-triphosphate pyrophosphatase</fullName>
        <shortName evidence="7">NTPase</shortName>
    </alternativeName>
</protein>
<dbReference type="InterPro" id="IPR020922">
    <property type="entry name" value="dITP/XTP_pyrophosphatase"/>
</dbReference>
<dbReference type="Gene3D" id="3.90.950.10">
    <property type="match status" value="1"/>
</dbReference>
<comment type="caution">
    <text evidence="9">The sequence shown here is derived from an EMBL/GenBank/DDBJ whole genome shotgun (WGS) entry which is preliminary data.</text>
</comment>
<proteinExistence type="inferred from homology"/>
<keyword evidence="5 7" id="KW-0460">Magnesium</keyword>
<feature type="binding site" evidence="7">
    <location>
        <position position="192"/>
    </location>
    <ligand>
        <name>substrate</name>
    </ligand>
</feature>
<evidence type="ECO:0000256" key="8">
    <source>
        <dbReference type="RuleBase" id="RU003781"/>
    </source>
</evidence>
<keyword evidence="3 7" id="KW-0547">Nucleotide-binding</keyword>
<evidence type="ECO:0000256" key="3">
    <source>
        <dbReference type="ARBA" id="ARBA00022741"/>
    </source>
</evidence>
<comment type="cofactor">
    <cofactor evidence="7">
        <name>Mg(2+)</name>
        <dbReference type="ChEBI" id="CHEBI:18420"/>
    </cofactor>
    <text evidence="7">Binds 1 Mg(2+) ion per subunit.</text>
</comment>
<dbReference type="Proteomes" id="UP001652445">
    <property type="component" value="Unassembled WGS sequence"/>
</dbReference>
<evidence type="ECO:0000313" key="9">
    <source>
        <dbReference type="EMBL" id="MCU6793662.1"/>
    </source>
</evidence>
<dbReference type="SUPFAM" id="SSF52972">
    <property type="entry name" value="ITPase-like"/>
    <property type="match status" value="1"/>
</dbReference>
<comment type="subunit">
    <text evidence="7">Homodimer.</text>
</comment>
<reference evidence="9 10" key="1">
    <citation type="submission" date="2022-09" db="EMBL/GenBank/DDBJ databases">
        <authorList>
            <person name="Han X.L."/>
            <person name="Wang Q."/>
            <person name="Lu T."/>
        </authorList>
    </citation>
    <scope>NUCLEOTIDE SEQUENCE [LARGE SCALE GENOMIC DNA]</scope>
    <source>
        <strain evidence="9 10">WQ 127069</strain>
    </source>
</reference>
<accession>A0ABT2UIG3</accession>
<dbReference type="EMBL" id="JAOQIO010000065">
    <property type="protein sequence ID" value="MCU6793662.1"/>
    <property type="molecule type" value="Genomic_DNA"/>
</dbReference>
<evidence type="ECO:0000313" key="10">
    <source>
        <dbReference type="Proteomes" id="UP001652445"/>
    </source>
</evidence>
<comment type="catalytic activity">
    <reaction evidence="7">
        <text>dITP + H2O = dIMP + diphosphate + H(+)</text>
        <dbReference type="Rhea" id="RHEA:28342"/>
        <dbReference type="ChEBI" id="CHEBI:15377"/>
        <dbReference type="ChEBI" id="CHEBI:15378"/>
        <dbReference type="ChEBI" id="CHEBI:33019"/>
        <dbReference type="ChEBI" id="CHEBI:61194"/>
        <dbReference type="ChEBI" id="CHEBI:61382"/>
        <dbReference type="EC" id="3.6.1.66"/>
    </reaction>
</comment>
<dbReference type="NCBIfam" id="NF011397">
    <property type="entry name" value="PRK14822.1"/>
    <property type="match status" value="1"/>
</dbReference>
<dbReference type="CDD" id="cd00515">
    <property type="entry name" value="HAM1"/>
    <property type="match status" value="1"/>
</dbReference>
<feature type="binding site" evidence="7">
    <location>
        <begin position="13"/>
        <end position="18"/>
    </location>
    <ligand>
        <name>substrate</name>
    </ligand>
</feature>
<feature type="binding site" evidence="7">
    <location>
        <begin position="169"/>
        <end position="172"/>
    </location>
    <ligand>
        <name>substrate</name>
    </ligand>
</feature>
<dbReference type="PANTHER" id="PTHR11067:SF9">
    <property type="entry name" value="INOSINE TRIPHOSPHATE PYROPHOSPHATASE"/>
    <property type="match status" value="1"/>
</dbReference>